<organism evidence="1 2">
    <name type="scientific">Saccharothrix espanaensis (strain ATCC 51144 / DSM 44229 / JCM 9112 / NBRC 15066 / NRRL 15764)</name>
    <dbReference type="NCBI Taxonomy" id="1179773"/>
    <lineage>
        <taxon>Bacteria</taxon>
        <taxon>Bacillati</taxon>
        <taxon>Actinomycetota</taxon>
        <taxon>Actinomycetes</taxon>
        <taxon>Pseudonocardiales</taxon>
        <taxon>Pseudonocardiaceae</taxon>
        <taxon>Saccharothrix</taxon>
    </lineage>
</organism>
<dbReference type="PATRIC" id="fig|1179773.3.peg.4370"/>
<accession>K0K553</accession>
<reference evidence="1 2" key="1">
    <citation type="journal article" date="2012" name="BMC Genomics">
        <title>Complete genome sequence of Saccharothrix espanaensis DSM 44229T and comparison to the other completely sequenced Pseudonocardiaceae.</title>
        <authorList>
            <person name="Strobel T."/>
            <person name="Al-Dilaimi A."/>
            <person name="Blom J."/>
            <person name="Gessner A."/>
            <person name="Kalinowski J."/>
            <person name="Luzhetska M."/>
            <person name="Puhler A."/>
            <person name="Szczepanowski R."/>
            <person name="Bechthold A."/>
            <person name="Ruckert C."/>
        </authorList>
    </citation>
    <scope>NUCLEOTIDE SEQUENCE [LARGE SCALE GENOMIC DNA]</scope>
    <source>
        <strain evidence="2">ATCC 51144 / DSM 44229 / JCM 9112 / NBRC 15066 / NRRL 15764</strain>
    </source>
</reference>
<dbReference type="BioCyc" id="SESP1179773:BN6_RS21135-MONOMER"/>
<dbReference type="STRING" id="1179773.BN6_43660"/>
<evidence type="ECO:0000313" key="2">
    <source>
        <dbReference type="Proteomes" id="UP000006281"/>
    </source>
</evidence>
<keyword evidence="2" id="KW-1185">Reference proteome</keyword>
<dbReference type="Proteomes" id="UP000006281">
    <property type="component" value="Chromosome"/>
</dbReference>
<dbReference type="HOGENOM" id="CLU_180822_0_0_11"/>
<evidence type="ECO:0000313" key="1">
    <source>
        <dbReference type="EMBL" id="CCH31648.1"/>
    </source>
</evidence>
<sequence>MATASRLRVASIRIRAGVGCAVTKDELLFNTWLSSVNTRLGRYVVRLMEESVHVVRPGEESRYRDQLGVVEVELAQDLTELARAIAGKAAGESYSLDGRR</sequence>
<dbReference type="EMBL" id="HE804045">
    <property type="protein sequence ID" value="CCH31648.1"/>
    <property type="molecule type" value="Genomic_DNA"/>
</dbReference>
<dbReference type="KEGG" id="sesp:BN6_43660"/>
<dbReference type="AlphaFoldDB" id="K0K553"/>
<proteinExistence type="predicted"/>
<name>K0K553_SACES</name>
<gene>
    <name evidence="1" type="ordered locus">BN6_43660</name>
</gene>
<protein>
    <submittedName>
        <fullName evidence="1">Uncharacterized protein</fullName>
    </submittedName>
</protein>